<sequence>MERVSERRAKIQQRVIGKLDYASESSFADIQLLFTETHLKWYTSAKRYKLTPAD</sequence>
<protein>
    <submittedName>
        <fullName evidence="1">Uncharacterized protein</fullName>
    </submittedName>
</protein>
<dbReference type="Proteomes" id="UP000325434">
    <property type="component" value="Unassembled WGS sequence"/>
</dbReference>
<name>A0A5N6H456_ASPFL</name>
<accession>A0A5N6H456</accession>
<evidence type="ECO:0000313" key="1">
    <source>
        <dbReference type="EMBL" id="KAB8249312.1"/>
    </source>
</evidence>
<dbReference type="EMBL" id="ML734572">
    <property type="protein sequence ID" value="KAB8249312.1"/>
    <property type="molecule type" value="Genomic_DNA"/>
</dbReference>
<dbReference type="AlphaFoldDB" id="A0A5N6H456"/>
<gene>
    <name evidence="1" type="ORF">BDV35DRAFT_344980</name>
</gene>
<reference evidence="1" key="1">
    <citation type="submission" date="2019-04" db="EMBL/GenBank/DDBJ databases">
        <title>Friends and foes A comparative genomics study of 23 Aspergillus species from section Flavi.</title>
        <authorList>
            <consortium name="DOE Joint Genome Institute"/>
            <person name="Kjaerbolling I."/>
            <person name="Vesth T."/>
            <person name="Frisvad J.C."/>
            <person name="Nybo J.L."/>
            <person name="Theobald S."/>
            <person name="Kildgaard S."/>
            <person name="Isbrandt T."/>
            <person name="Kuo A."/>
            <person name="Sato A."/>
            <person name="Lyhne E.K."/>
            <person name="Kogle M.E."/>
            <person name="Wiebenga A."/>
            <person name="Kun R.S."/>
            <person name="Lubbers R.J."/>
            <person name="Makela M.R."/>
            <person name="Barry K."/>
            <person name="Chovatia M."/>
            <person name="Clum A."/>
            <person name="Daum C."/>
            <person name="Haridas S."/>
            <person name="He G."/>
            <person name="LaButti K."/>
            <person name="Lipzen A."/>
            <person name="Mondo S."/>
            <person name="Riley R."/>
            <person name="Salamov A."/>
            <person name="Simmons B.A."/>
            <person name="Magnuson J.K."/>
            <person name="Henrissat B."/>
            <person name="Mortensen U.H."/>
            <person name="Larsen T.O."/>
            <person name="Devries R.P."/>
            <person name="Grigoriev I.V."/>
            <person name="Machida M."/>
            <person name="Baker S.E."/>
            <person name="Andersen M.R."/>
        </authorList>
    </citation>
    <scope>NUCLEOTIDE SEQUENCE [LARGE SCALE GENOMIC DNA]</scope>
    <source>
        <strain evidence="1">CBS 121.62</strain>
    </source>
</reference>
<organism evidence="1">
    <name type="scientific">Aspergillus flavus</name>
    <dbReference type="NCBI Taxonomy" id="5059"/>
    <lineage>
        <taxon>Eukaryota</taxon>
        <taxon>Fungi</taxon>
        <taxon>Dikarya</taxon>
        <taxon>Ascomycota</taxon>
        <taxon>Pezizomycotina</taxon>
        <taxon>Eurotiomycetes</taxon>
        <taxon>Eurotiomycetidae</taxon>
        <taxon>Eurotiales</taxon>
        <taxon>Aspergillaceae</taxon>
        <taxon>Aspergillus</taxon>
        <taxon>Aspergillus subgen. Circumdati</taxon>
    </lineage>
</organism>
<proteinExistence type="predicted"/>